<keyword evidence="2" id="KW-1185">Reference proteome</keyword>
<dbReference type="Proteomes" id="UP001206925">
    <property type="component" value="Unassembled WGS sequence"/>
</dbReference>
<evidence type="ECO:0000313" key="1">
    <source>
        <dbReference type="EMBL" id="KAI7755874.1"/>
    </source>
</evidence>
<gene>
    <name evidence="1" type="ORF">M8C21_013502</name>
</gene>
<comment type="caution">
    <text evidence="1">The sequence shown here is derived from an EMBL/GenBank/DDBJ whole genome shotgun (WGS) entry which is preliminary data.</text>
</comment>
<protein>
    <submittedName>
        <fullName evidence="1">Uncharacterized protein</fullName>
    </submittedName>
</protein>
<dbReference type="EMBL" id="JAMZMK010000742">
    <property type="protein sequence ID" value="KAI7755874.1"/>
    <property type="molecule type" value="Genomic_DNA"/>
</dbReference>
<sequence>HDSSDCHGDFQTIIVSGPVCPLILFRFQKLKTPRNPGFYPKLNLFALDTITIKDEEDQPMPMAIEIAEPEHDFYFHDKTCGALHTMRHSWSVRKYITFKIASMKSFP</sequence>
<proteinExistence type="predicted"/>
<dbReference type="AlphaFoldDB" id="A0AAD5GWQ5"/>
<accession>A0AAD5GWQ5</accession>
<feature type="non-terminal residue" evidence="1">
    <location>
        <position position="107"/>
    </location>
</feature>
<name>A0AAD5GWQ5_AMBAR</name>
<reference evidence="1" key="1">
    <citation type="submission" date="2022-06" db="EMBL/GenBank/DDBJ databases">
        <title>Uncovering the hologenomic basis of an extraordinary plant invasion.</title>
        <authorList>
            <person name="Bieker V.C."/>
            <person name="Martin M.D."/>
            <person name="Gilbert T."/>
            <person name="Hodgins K."/>
            <person name="Battlay P."/>
            <person name="Petersen B."/>
            <person name="Wilson J."/>
        </authorList>
    </citation>
    <scope>NUCLEOTIDE SEQUENCE</scope>
    <source>
        <strain evidence="1">AA19_3_7</strain>
        <tissue evidence="1">Leaf</tissue>
    </source>
</reference>
<evidence type="ECO:0000313" key="2">
    <source>
        <dbReference type="Proteomes" id="UP001206925"/>
    </source>
</evidence>
<organism evidence="1 2">
    <name type="scientific">Ambrosia artemisiifolia</name>
    <name type="common">Common ragweed</name>
    <dbReference type="NCBI Taxonomy" id="4212"/>
    <lineage>
        <taxon>Eukaryota</taxon>
        <taxon>Viridiplantae</taxon>
        <taxon>Streptophyta</taxon>
        <taxon>Embryophyta</taxon>
        <taxon>Tracheophyta</taxon>
        <taxon>Spermatophyta</taxon>
        <taxon>Magnoliopsida</taxon>
        <taxon>eudicotyledons</taxon>
        <taxon>Gunneridae</taxon>
        <taxon>Pentapetalae</taxon>
        <taxon>asterids</taxon>
        <taxon>campanulids</taxon>
        <taxon>Asterales</taxon>
        <taxon>Asteraceae</taxon>
        <taxon>Asteroideae</taxon>
        <taxon>Heliantheae alliance</taxon>
        <taxon>Heliantheae</taxon>
        <taxon>Ambrosia</taxon>
    </lineage>
</organism>